<feature type="transmembrane region" description="Helical" evidence="12">
    <location>
        <begin position="446"/>
        <end position="467"/>
    </location>
</feature>
<keyword evidence="9 12" id="KW-1133">Transmembrane helix</keyword>
<dbReference type="InterPro" id="IPR050558">
    <property type="entry name" value="PTS_Sugar-Specific_Components"/>
</dbReference>
<dbReference type="InterPro" id="IPR018113">
    <property type="entry name" value="PTrfase_EIIB_Cys"/>
</dbReference>
<feature type="domain" description="PTS EIIC type-1" evidence="14">
    <location>
        <begin position="108"/>
        <end position="476"/>
    </location>
</feature>
<feature type="transmembrane region" description="Helical" evidence="12">
    <location>
        <begin position="146"/>
        <end position="165"/>
    </location>
</feature>
<dbReference type="GO" id="GO:0009401">
    <property type="term" value="P:phosphoenolpyruvate-dependent sugar phosphotransferase system"/>
    <property type="evidence" value="ECO:0007669"/>
    <property type="project" value="UniProtKB-KW"/>
</dbReference>
<dbReference type="Pfam" id="PF02378">
    <property type="entry name" value="PTS_EIIC"/>
    <property type="match status" value="1"/>
</dbReference>
<feature type="transmembrane region" description="Helical" evidence="12">
    <location>
        <begin position="422"/>
        <end position="440"/>
    </location>
</feature>
<protein>
    <submittedName>
        <fullName evidence="15">PTS transporter subunit EIIC</fullName>
    </submittedName>
</protein>
<keyword evidence="4" id="KW-0762">Sugar transport</keyword>
<evidence type="ECO:0000256" key="2">
    <source>
        <dbReference type="ARBA" id="ARBA00022448"/>
    </source>
</evidence>
<accession>A0AAF0BCZ5</accession>
<keyword evidence="10 12" id="KW-0472">Membrane</keyword>
<evidence type="ECO:0000256" key="4">
    <source>
        <dbReference type="ARBA" id="ARBA00022597"/>
    </source>
</evidence>
<dbReference type="GO" id="GO:0015771">
    <property type="term" value="P:trehalose transport"/>
    <property type="evidence" value="ECO:0007669"/>
    <property type="project" value="TreeGrafter"/>
</dbReference>
<dbReference type="EMBL" id="CP116507">
    <property type="protein sequence ID" value="WCG23208.1"/>
    <property type="molecule type" value="Genomic_DNA"/>
</dbReference>
<evidence type="ECO:0000313" key="16">
    <source>
        <dbReference type="Proteomes" id="UP001179600"/>
    </source>
</evidence>
<dbReference type="AlphaFoldDB" id="A0AAF0BCZ5"/>
<dbReference type="PROSITE" id="PS51103">
    <property type="entry name" value="PTS_EIIC_TYPE_1"/>
    <property type="match status" value="1"/>
</dbReference>
<comment type="subcellular location">
    <subcellularLocation>
        <location evidence="1">Cell membrane</location>
        <topology evidence="1">Multi-pass membrane protein</topology>
    </subcellularLocation>
</comment>
<dbReference type="InterPro" id="IPR036878">
    <property type="entry name" value="Glu_permease_IIB"/>
</dbReference>
<keyword evidence="2" id="KW-0813">Transport</keyword>
<dbReference type="Pfam" id="PF00367">
    <property type="entry name" value="PTS_EIIB"/>
    <property type="match status" value="1"/>
</dbReference>
<sequence>MQKNYKQWVLLLGGLDNIAEITHCTTRLRILVHSIEKVNLDGFRQDPMIIESFIKGGQVQLVIGTHVEKIYQELIEVMAELEYEKKSMPLTKSSEKPSSQSWLVKMMMTISSLFAPLIGILTASGLLKGLLAISVASGQLAQESGLFMLLYAMSDAVFYFLPVLISLSASKRFKVPLGLAAVIGLALVYPTLAPAALKAHEPLIVLFKETVAELPIYFKLFGIPLILPQYANGILPSIGAIWLASKCYPFFEKHIPRLLQSFVVPFLTLMSVLFLTFLFLGPFLTILGNSIALGLTALYEWHPVVAGFVLGGVWQWLVVMGLHWALLPIGLLNLGILGYDPLLVLMTGTWMAQSAAVVGVLLKEKSKELNSIGIPALLSSLFGIIEPSLYGIVLPRKKVFFVTTLASASAGMILGWLKVKTYTVTGFGLFSLAASIHPKTGIGTDFYGRILAVLVAGVIAFTGSYLVTKKPNTKSK</sequence>
<evidence type="ECO:0000256" key="11">
    <source>
        <dbReference type="PROSITE-ProRule" id="PRU00421"/>
    </source>
</evidence>
<gene>
    <name evidence="15" type="ORF">PML95_02920</name>
</gene>
<keyword evidence="7 12" id="KW-0812">Transmembrane</keyword>
<dbReference type="GO" id="GO:0008982">
    <property type="term" value="F:protein-N(PI)-phosphohistidine-sugar phosphotransferase activity"/>
    <property type="evidence" value="ECO:0007669"/>
    <property type="project" value="InterPro"/>
</dbReference>
<evidence type="ECO:0000313" key="15">
    <source>
        <dbReference type="EMBL" id="WCG23208.1"/>
    </source>
</evidence>
<evidence type="ECO:0000256" key="9">
    <source>
        <dbReference type="ARBA" id="ARBA00022989"/>
    </source>
</evidence>
<dbReference type="InterPro" id="IPR001996">
    <property type="entry name" value="PTS_IIB_1"/>
</dbReference>
<keyword evidence="3" id="KW-1003">Cell membrane</keyword>
<keyword evidence="8" id="KW-0418">Kinase</keyword>
<dbReference type="RefSeq" id="WP_272163556.1">
    <property type="nucleotide sequence ID" value="NZ_CP116507.1"/>
</dbReference>
<feature type="transmembrane region" description="Helical" evidence="12">
    <location>
        <begin position="177"/>
        <end position="197"/>
    </location>
</feature>
<evidence type="ECO:0000256" key="3">
    <source>
        <dbReference type="ARBA" id="ARBA00022475"/>
    </source>
</evidence>
<evidence type="ECO:0000256" key="7">
    <source>
        <dbReference type="ARBA" id="ARBA00022692"/>
    </source>
</evidence>
<proteinExistence type="predicted"/>
<feature type="transmembrane region" description="Helical" evidence="12">
    <location>
        <begin position="374"/>
        <end position="393"/>
    </location>
</feature>
<dbReference type="Gene3D" id="3.30.1360.60">
    <property type="entry name" value="Glucose permease domain IIB"/>
    <property type="match status" value="1"/>
</dbReference>
<name>A0AAF0BCZ5_9ENTE</name>
<dbReference type="PANTHER" id="PTHR30175">
    <property type="entry name" value="PHOSPHOTRANSFERASE SYSTEM TRANSPORT PROTEIN"/>
    <property type="match status" value="1"/>
</dbReference>
<evidence type="ECO:0000259" key="13">
    <source>
        <dbReference type="PROSITE" id="PS51098"/>
    </source>
</evidence>
<feature type="active site" description="Phosphocysteine intermediate; for EIIB activity" evidence="11">
    <location>
        <position position="24"/>
    </location>
</feature>
<reference evidence="15" key="1">
    <citation type="submission" date="2023-01" db="EMBL/GenBank/DDBJ databases">
        <title>Oxazolidinone resistance genes in florfenicol resistant enterococci from beef cattle and veal calves at slaughter.</title>
        <authorList>
            <person name="Biggel M."/>
        </authorList>
    </citation>
    <scope>NUCLEOTIDE SEQUENCE</scope>
    <source>
        <strain evidence="15">K204-1</strain>
    </source>
</reference>
<organism evidence="15 16">
    <name type="scientific">Vagococcus lutrae</name>
    <dbReference type="NCBI Taxonomy" id="81947"/>
    <lineage>
        <taxon>Bacteria</taxon>
        <taxon>Bacillati</taxon>
        <taxon>Bacillota</taxon>
        <taxon>Bacilli</taxon>
        <taxon>Lactobacillales</taxon>
        <taxon>Enterococcaceae</taxon>
        <taxon>Vagococcus</taxon>
    </lineage>
</organism>
<dbReference type="GO" id="GO:0005886">
    <property type="term" value="C:plasma membrane"/>
    <property type="evidence" value="ECO:0007669"/>
    <property type="project" value="UniProtKB-SubCell"/>
</dbReference>
<dbReference type="InterPro" id="IPR003352">
    <property type="entry name" value="PTS_EIIC"/>
</dbReference>
<evidence type="ECO:0000256" key="5">
    <source>
        <dbReference type="ARBA" id="ARBA00022679"/>
    </source>
</evidence>
<evidence type="ECO:0000259" key="14">
    <source>
        <dbReference type="PROSITE" id="PS51103"/>
    </source>
</evidence>
<dbReference type="GO" id="GO:0016301">
    <property type="term" value="F:kinase activity"/>
    <property type="evidence" value="ECO:0007669"/>
    <property type="project" value="UniProtKB-KW"/>
</dbReference>
<dbReference type="CDD" id="cd00212">
    <property type="entry name" value="PTS_IIB_glc"/>
    <property type="match status" value="1"/>
</dbReference>
<evidence type="ECO:0000256" key="6">
    <source>
        <dbReference type="ARBA" id="ARBA00022683"/>
    </source>
</evidence>
<evidence type="ECO:0000256" key="12">
    <source>
        <dbReference type="SAM" id="Phobius"/>
    </source>
</evidence>
<dbReference type="Proteomes" id="UP001179600">
    <property type="component" value="Chromosome"/>
</dbReference>
<dbReference type="InterPro" id="IPR013013">
    <property type="entry name" value="PTS_EIIC_1"/>
</dbReference>
<evidence type="ECO:0000256" key="8">
    <source>
        <dbReference type="ARBA" id="ARBA00022777"/>
    </source>
</evidence>
<dbReference type="SUPFAM" id="SSF55604">
    <property type="entry name" value="Glucose permease domain IIB"/>
    <property type="match status" value="1"/>
</dbReference>
<feature type="transmembrane region" description="Helical" evidence="12">
    <location>
        <begin position="217"/>
        <end position="243"/>
    </location>
</feature>
<dbReference type="PANTHER" id="PTHR30175:SF1">
    <property type="entry name" value="PTS SYSTEM ARBUTIN-, CELLOBIOSE-, AND SALICIN-SPECIFIC EIIBC COMPONENT-RELATED"/>
    <property type="match status" value="1"/>
</dbReference>
<keyword evidence="5" id="KW-0808">Transferase</keyword>
<feature type="transmembrane region" description="Helical" evidence="12">
    <location>
        <begin position="102"/>
        <end position="126"/>
    </location>
</feature>
<evidence type="ECO:0000256" key="1">
    <source>
        <dbReference type="ARBA" id="ARBA00004651"/>
    </source>
</evidence>
<dbReference type="GO" id="GO:0090589">
    <property type="term" value="F:protein-phosphocysteine-trehalose phosphotransferase system transporter activity"/>
    <property type="evidence" value="ECO:0007669"/>
    <property type="project" value="TreeGrafter"/>
</dbReference>
<feature type="transmembrane region" description="Helical" evidence="12">
    <location>
        <begin position="255"/>
        <end position="277"/>
    </location>
</feature>
<dbReference type="PROSITE" id="PS51098">
    <property type="entry name" value="PTS_EIIB_TYPE_1"/>
    <property type="match status" value="1"/>
</dbReference>
<evidence type="ECO:0000256" key="10">
    <source>
        <dbReference type="ARBA" id="ARBA00023136"/>
    </source>
</evidence>
<keyword evidence="6" id="KW-0598">Phosphotransferase system</keyword>
<feature type="domain" description="PTS EIIB type-1" evidence="13">
    <location>
        <begin position="2"/>
        <end position="84"/>
    </location>
</feature>